<dbReference type="VEuPathDB" id="TriTrypDB:LPAL13_310011100"/>
<feature type="chain" id="PRO_5001839132" evidence="3">
    <location>
        <begin position="19"/>
        <end position="510"/>
    </location>
</feature>
<gene>
    <name evidence="4" type="ORF">LPMP_310590</name>
</gene>
<keyword evidence="5" id="KW-1185">Reference proteome</keyword>
<dbReference type="KEGG" id="lpan:LPMP_310590"/>
<accession>A0A088RX01</accession>
<keyword evidence="2" id="KW-0472">Membrane</keyword>
<evidence type="ECO:0000256" key="2">
    <source>
        <dbReference type="SAM" id="Phobius"/>
    </source>
</evidence>
<dbReference type="eggNOG" id="ENOG502SBFP">
    <property type="taxonomic scope" value="Eukaryota"/>
</dbReference>
<dbReference type="GeneID" id="22577485"/>
<feature type="signal peptide" evidence="3">
    <location>
        <begin position="1"/>
        <end position="18"/>
    </location>
</feature>
<protein>
    <submittedName>
        <fullName evidence="4">Uncharacterized protein</fullName>
    </submittedName>
</protein>
<evidence type="ECO:0000313" key="5">
    <source>
        <dbReference type="Proteomes" id="UP000063063"/>
    </source>
</evidence>
<dbReference type="RefSeq" id="XP_010701448.1">
    <property type="nucleotide sequence ID" value="XM_010703146.1"/>
</dbReference>
<dbReference type="EMBL" id="CP009400">
    <property type="protein sequence ID" value="AIO00648.1"/>
    <property type="molecule type" value="Genomic_DNA"/>
</dbReference>
<feature type="region of interest" description="Disordered" evidence="1">
    <location>
        <begin position="490"/>
        <end position="510"/>
    </location>
</feature>
<keyword evidence="2" id="KW-1133">Transmembrane helix</keyword>
<keyword evidence="3" id="KW-0732">Signal</keyword>
<dbReference type="AlphaFoldDB" id="A0A088RX01"/>
<dbReference type="VEuPathDB" id="TriTrypDB:LPMP_310590"/>
<dbReference type="OrthoDB" id="240601at2759"/>
<reference evidence="4 5" key="1">
    <citation type="journal article" date="2015" name="Sci. Rep.">
        <title>The genome of Leishmania panamensis: insights into genomics of the L. (Viannia) subgenus.</title>
        <authorList>
            <person name="Llanes A."/>
            <person name="Restrepo C.M."/>
            <person name="Vecchio G.D."/>
            <person name="Anguizola F.J."/>
            <person name="Lleonart R."/>
        </authorList>
    </citation>
    <scope>NUCLEOTIDE SEQUENCE [LARGE SCALE GENOMIC DNA]</scope>
    <source>
        <strain evidence="4 5">MHOM/PA/94/PSC-1</strain>
    </source>
</reference>
<organism evidence="4 5">
    <name type="scientific">Leishmania panamensis</name>
    <dbReference type="NCBI Taxonomy" id="5679"/>
    <lineage>
        <taxon>Eukaryota</taxon>
        <taxon>Discoba</taxon>
        <taxon>Euglenozoa</taxon>
        <taxon>Kinetoplastea</taxon>
        <taxon>Metakinetoplastina</taxon>
        <taxon>Trypanosomatida</taxon>
        <taxon>Trypanosomatidae</taxon>
        <taxon>Leishmaniinae</taxon>
        <taxon>Leishmania</taxon>
        <taxon>Leishmania guyanensis species complex</taxon>
    </lineage>
</organism>
<name>A0A088RX01_LEIPA</name>
<dbReference type="Proteomes" id="UP000063063">
    <property type="component" value="Chromosome 31"/>
</dbReference>
<feature type="transmembrane region" description="Helical" evidence="2">
    <location>
        <begin position="413"/>
        <end position="432"/>
    </location>
</feature>
<evidence type="ECO:0000313" key="4">
    <source>
        <dbReference type="EMBL" id="AIO00648.1"/>
    </source>
</evidence>
<keyword evidence="2" id="KW-0812">Transmembrane</keyword>
<proteinExistence type="predicted"/>
<sequence length="510" mass="54862">MSYPSLLLPFLCLSEISASCCPNPPPCPPPHCWLPHVYRQLYGIRRLVRRPPGSPTSHTFQSIGLMVSEASAPPPLLSESAENHCAADIYALHHRLSRCVKQVEMLMSSSAGSCAASHYQGNRASTSCIRRLGELLREARRLEQRVAEAAFNMTGNAQETSETVDDSMDAPLRAYYRQQLQARFTHLQHDASAAQRLLTQYLSQAPTLAHFPVSCVGTAPRTLERGLTAVTDASFDSAGRIYSDVVPPQAAYIPPAAVHFIEGASPAATGAQDVSPGLGSVAQPKENPDDKERGPSAAASFAVHPLGTPAAAGAATTPEDCIMKDIQQAIHQMKDGALQMSALMEQEKSQMKSAADLLSVGVAKGQANMHELDRVSYVAEGTRVPWMLKCVPGMAILWCTVLQPMWAFLKQTLMMASIIAVTGGVLLLISVVPRPTVYRVQQSHIHDSRASTLQSTATPPFHELPVSLPALYGKGEPVASELPVLAETVEEVSTLPPHTESPSAELSEDL</sequence>
<evidence type="ECO:0000256" key="3">
    <source>
        <dbReference type="SAM" id="SignalP"/>
    </source>
</evidence>
<evidence type="ECO:0000256" key="1">
    <source>
        <dbReference type="SAM" id="MobiDB-lite"/>
    </source>
</evidence>
<feature type="region of interest" description="Disordered" evidence="1">
    <location>
        <begin position="269"/>
        <end position="297"/>
    </location>
</feature>